<keyword evidence="3" id="KW-1185">Reference proteome</keyword>
<gene>
    <name evidence="2" type="ORF">COHA_008372</name>
</gene>
<organism evidence="2 3">
    <name type="scientific">Chlorella ohadii</name>
    <dbReference type="NCBI Taxonomy" id="2649997"/>
    <lineage>
        <taxon>Eukaryota</taxon>
        <taxon>Viridiplantae</taxon>
        <taxon>Chlorophyta</taxon>
        <taxon>core chlorophytes</taxon>
        <taxon>Trebouxiophyceae</taxon>
        <taxon>Chlorellales</taxon>
        <taxon>Chlorellaceae</taxon>
        <taxon>Chlorella clade</taxon>
        <taxon>Chlorella</taxon>
    </lineage>
</organism>
<protein>
    <recommendedName>
        <fullName evidence="1">TNase-like domain-containing protein</fullName>
    </recommendedName>
</protein>
<dbReference type="AlphaFoldDB" id="A0AAD5DLM4"/>
<dbReference type="Gene3D" id="2.40.50.90">
    <property type="match status" value="1"/>
</dbReference>
<name>A0AAD5DLM4_9CHLO</name>
<evidence type="ECO:0000313" key="3">
    <source>
        <dbReference type="Proteomes" id="UP001205105"/>
    </source>
</evidence>
<accession>A0AAD5DLM4</accession>
<dbReference type="PROSITE" id="PS50830">
    <property type="entry name" value="TNASE_3"/>
    <property type="match status" value="1"/>
</dbReference>
<dbReference type="InterPro" id="IPR035437">
    <property type="entry name" value="SNase_OB-fold_sf"/>
</dbReference>
<proteinExistence type="predicted"/>
<dbReference type="PANTHER" id="PTHR12302:SF26">
    <property type="entry name" value="BLR1266 PROTEIN"/>
    <property type="match status" value="1"/>
</dbReference>
<dbReference type="InterPro" id="IPR016071">
    <property type="entry name" value="Staphylococal_nuclease_OB-fold"/>
</dbReference>
<evidence type="ECO:0000259" key="1">
    <source>
        <dbReference type="PROSITE" id="PS50830"/>
    </source>
</evidence>
<reference evidence="2" key="1">
    <citation type="submission" date="2020-11" db="EMBL/GenBank/DDBJ databases">
        <title>Chlorella ohadii genome sequencing and assembly.</title>
        <authorList>
            <person name="Murik O."/>
            <person name="Treves H."/>
            <person name="Kedem I."/>
            <person name="Shotland Y."/>
            <person name="Kaplan A."/>
        </authorList>
    </citation>
    <scope>NUCLEOTIDE SEQUENCE</scope>
    <source>
        <strain evidence="2">1</strain>
    </source>
</reference>
<dbReference type="Proteomes" id="UP001205105">
    <property type="component" value="Unassembled WGS sequence"/>
</dbReference>
<sequence>MAAALPKEASDRRPLAAAASGCLAAAAALLLNAAHPFAADAKEPIQGYPRVVDGDTLDFSGTRVRMFGIDAPETKQSCSAKGGEYLCGQKAKEALAAKIGKAQVQCEQKNRDKYGRIVGVCSIPEGAGRQDLNAWMVREGYAVAYRQYGKDYVPLEEAAQAAKRGIWSGTFEVPAKWRQSHPRSDSKAAAAAAAAAPAAVVASAAGGAPGASAAAAAAQPPPGCAIKGNITAKGEKIYHVPGGSFYDRTKIEPEKGERFFCSAAEAEAAGWRPSRS</sequence>
<dbReference type="SMART" id="SM00318">
    <property type="entry name" value="SNc"/>
    <property type="match status" value="1"/>
</dbReference>
<dbReference type="SUPFAM" id="SSF50199">
    <property type="entry name" value="Staphylococcal nuclease"/>
    <property type="match status" value="1"/>
</dbReference>
<dbReference type="PANTHER" id="PTHR12302">
    <property type="entry name" value="EBNA2 BINDING PROTEIN P100"/>
    <property type="match status" value="1"/>
</dbReference>
<comment type="caution">
    <text evidence="2">The sequence shown here is derived from an EMBL/GenBank/DDBJ whole genome shotgun (WGS) entry which is preliminary data.</text>
</comment>
<dbReference type="Pfam" id="PF00565">
    <property type="entry name" value="SNase"/>
    <property type="match status" value="1"/>
</dbReference>
<evidence type="ECO:0000313" key="2">
    <source>
        <dbReference type="EMBL" id="KAI7837885.1"/>
    </source>
</evidence>
<feature type="domain" description="TNase-like" evidence="1">
    <location>
        <begin position="50"/>
        <end position="169"/>
    </location>
</feature>
<dbReference type="EMBL" id="JADXDR010000142">
    <property type="protein sequence ID" value="KAI7837885.1"/>
    <property type="molecule type" value="Genomic_DNA"/>
</dbReference>